<gene>
    <name evidence="2" type="ORF">CLV31_10447</name>
</gene>
<evidence type="ECO:0000313" key="2">
    <source>
        <dbReference type="EMBL" id="PZV84399.1"/>
    </source>
</evidence>
<dbReference type="Gene3D" id="3.90.1570.30">
    <property type="match status" value="1"/>
</dbReference>
<dbReference type="OrthoDB" id="9790377at2"/>
<sequence length="158" mass="18453">MNSGQDPLVKLPHLNLPSFEPNLQESNGRLLIFDSLRKKNLLLTPEEWVRQHWIHYLIRHLDYPAGLVSIEKGMKYNQLQKRTDLVVFDREGKAYLLIECKAPEISLNENVLRQAMTYHQKIQCPHLILSNGLKHLVFSWVEAEQKLVQSTDLPHKPK</sequence>
<organism evidence="2 3">
    <name type="scientific">Algoriphagus aquaeductus</name>
    <dbReference type="NCBI Taxonomy" id="475299"/>
    <lineage>
        <taxon>Bacteria</taxon>
        <taxon>Pseudomonadati</taxon>
        <taxon>Bacteroidota</taxon>
        <taxon>Cytophagia</taxon>
        <taxon>Cytophagales</taxon>
        <taxon>Cyclobacteriaceae</taxon>
        <taxon>Algoriphagus</taxon>
    </lineage>
</organism>
<dbReference type="RefSeq" id="WP_111392083.1">
    <property type="nucleotide sequence ID" value="NZ_QKTX01000004.1"/>
</dbReference>
<reference evidence="2 3" key="1">
    <citation type="submission" date="2018-06" db="EMBL/GenBank/DDBJ databases">
        <title>Genomic Encyclopedia of Archaeal and Bacterial Type Strains, Phase II (KMG-II): from individual species to whole genera.</title>
        <authorList>
            <person name="Goeker M."/>
        </authorList>
    </citation>
    <scope>NUCLEOTIDE SEQUENCE [LARGE SCALE GENOMIC DNA]</scope>
    <source>
        <strain evidence="2 3">T4</strain>
    </source>
</reference>
<name>A0A326S088_9BACT</name>
<proteinExistence type="predicted"/>
<comment type="caution">
    <text evidence="2">The sequence shown here is derived from an EMBL/GenBank/DDBJ whole genome shotgun (WGS) entry which is preliminary data.</text>
</comment>
<protein>
    <submittedName>
        <fullName evidence="2">Type I restriction and modification enzyme subunit R-like protein</fullName>
    </submittedName>
</protein>
<accession>A0A326S088</accession>
<dbReference type="Proteomes" id="UP000248917">
    <property type="component" value="Unassembled WGS sequence"/>
</dbReference>
<dbReference type="AlphaFoldDB" id="A0A326S088"/>
<feature type="domain" description="Type I restriction enzyme R protein N-terminal" evidence="1">
    <location>
        <begin position="45"/>
        <end position="154"/>
    </location>
</feature>
<keyword evidence="3" id="KW-1185">Reference proteome</keyword>
<dbReference type="EMBL" id="QKTX01000004">
    <property type="protein sequence ID" value="PZV84399.1"/>
    <property type="molecule type" value="Genomic_DNA"/>
</dbReference>
<dbReference type="InterPro" id="IPR029464">
    <property type="entry name" value="HSDR_N"/>
</dbReference>
<evidence type="ECO:0000313" key="3">
    <source>
        <dbReference type="Proteomes" id="UP000248917"/>
    </source>
</evidence>
<evidence type="ECO:0000259" key="1">
    <source>
        <dbReference type="Pfam" id="PF13588"/>
    </source>
</evidence>
<dbReference type="Pfam" id="PF13588">
    <property type="entry name" value="HSDR_N_2"/>
    <property type="match status" value="1"/>
</dbReference>